<organism evidence="2 3">
    <name type="scientific">Microbacterium oxydans</name>
    <dbReference type="NCBI Taxonomy" id="82380"/>
    <lineage>
        <taxon>Bacteria</taxon>
        <taxon>Bacillati</taxon>
        <taxon>Actinomycetota</taxon>
        <taxon>Actinomycetes</taxon>
        <taxon>Micrococcales</taxon>
        <taxon>Microbacteriaceae</taxon>
        <taxon>Microbacterium</taxon>
    </lineage>
</organism>
<dbReference type="PATRIC" id="fig|82380.10.peg.3448"/>
<dbReference type="InterPro" id="IPR016047">
    <property type="entry name" value="M23ase_b-sheet_dom"/>
</dbReference>
<comment type="caution">
    <text evidence="2">The sequence shown here is derived from an EMBL/GenBank/DDBJ whole genome shotgun (WGS) entry which is preliminary data.</text>
</comment>
<dbReference type="Pfam" id="PF01551">
    <property type="entry name" value="Peptidase_M23"/>
    <property type="match status" value="1"/>
</dbReference>
<evidence type="ECO:0000313" key="3">
    <source>
        <dbReference type="Proteomes" id="UP000033725"/>
    </source>
</evidence>
<dbReference type="Proteomes" id="UP000033725">
    <property type="component" value="Unassembled WGS sequence"/>
</dbReference>
<evidence type="ECO:0000313" key="2">
    <source>
        <dbReference type="EMBL" id="KJL18604.1"/>
    </source>
</evidence>
<name>A0A0F0KDV5_9MICO</name>
<dbReference type="InterPro" id="IPR050570">
    <property type="entry name" value="Cell_wall_metabolism_enzyme"/>
</dbReference>
<dbReference type="Gene3D" id="2.70.70.10">
    <property type="entry name" value="Glucose Permease (Domain IIA)"/>
    <property type="match status" value="1"/>
</dbReference>
<dbReference type="PANTHER" id="PTHR21666:SF270">
    <property type="entry name" value="MUREIN HYDROLASE ACTIVATOR ENVC"/>
    <property type="match status" value="1"/>
</dbReference>
<dbReference type="CDD" id="cd12797">
    <property type="entry name" value="M23_peptidase"/>
    <property type="match status" value="1"/>
</dbReference>
<gene>
    <name evidence="2" type="primary">nlpD_2</name>
    <name evidence="2" type="ORF">RN51_03441</name>
</gene>
<dbReference type="PANTHER" id="PTHR21666">
    <property type="entry name" value="PEPTIDASE-RELATED"/>
    <property type="match status" value="1"/>
</dbReference>
<protein>
    <submittedName>
        <fullName evidence="2">Murein hydrolase activator NlpD</fullName>
    </submittedName>
</protein>
<keyword evidence="2" id="KW-0378">Hydrolase</keyword>
<accession>A0A0F0KDV5</accession>
<dbReference type="AlphaFoldDB" id="A0A0F0KDV5"/>
<sequence>MRPRPRTQSLLAAILLAVLMGVFAVMLSPGTAASSDEPDVPAWSWPVTGPRSVVAPYRAPAHRYGAGHRGVDLSAAMGTTVTAPADGVVAFRGTVVDRQLITIEHDGGLVSTFEPLRSELVVGDLVAEGQAIGVVDSGGHTPPGAIHLGVRLDGDYINPLLLFGEVPRAVLLPCCVAS</sequence>
<dbReference type="InterPro" id="IPR011055">
    <property type="entry name" value="Dup_hybrid_motif"/>
</dbReference>
<proteinExistence type="predicted"/>
<dbReference type="EMBL" id="JYIV01000030">
    <property type="protein sequence ID" value="KJL18604.1"/>
    <property type="molecule type" value="Genomic_DNA"/>
</dbReference>
<dbReference type="SUPFAM" id="SSF51261">
    <property type="entry name" value="Duplicated hybrid motif"/>
    <property type="match status" value="1"/>
</dbReference>
<dbReference type="OrthoDB" id="5245088at2"/>
<dbReference type="GO" id="GO:0004222">
    <property type="term" value="F:metalloendopeptidase activity"/>
    <property type="evidence" value="ECO:0007669"/>
    <property type="project" value="TreeGrafter"/>
</dbReference>
<feature type="domain" description="M23ase beta-sheet core" evidence="1">
    <location>
        <begin position="67"/>
        <end position="159"/>
    </location>
</feature>
<dbReference type="RefSeq" id="WP_045265217.1">
    <property type="nucleotide sequence ID" value="NZ_JYIV01000030.1"/>
</dbReference>
<reference evidence="2 3" key="1">
    <citation type="submission" date="2015-02" db="EMBL/GenBank/DDBJ databases">
        <title>Draft genome sequences of ten Microbacterium spp. with emphasis on heavy metal contaminated environments.</title>
        <authorList>
            <person name="Corretto E."/>
        </authorList>
    </citation>
    <scope>NUCLEOTIDE SEQUENCE [LARGE SCALE GENOMIC DNA]</scope>
    <source>
        <strain evidence="2 3">BEL163</strain>
    </source>
</reference>
<evidence type="ECO:0000259" key="1">
    <source>
        <dbReference type="Pfam" id="PF01551"/>
    </source>
</evidence>